<dbReference type="Pfam" id="PF16694">
    <property type="entry name" value="Cytochrome_P460"/>
    <property type="match status" value="1"/>
</dbReference>
<dbReference type="InterPro" id="IPR038142">
    <property type="entry name" value="Cytochrome_P460_sp"/>
</dbReference>
<feature type="region of interest" description="Disordered" evidence="1">
    <location>
        <begin position="26"/>
        <end position="65"/>
    </location>
</feature>
<dbReference type="PROSITE" id="PS51257">
    <property type="entry name" value="PROKAR_LIPOPROTEIN"/>
    <property type="match status" value="1"/>
</dbReference>
<dbReference type="CDD" id="cd20716">
    <property type="entry name" value="cyt_P460_fam"/>
    <property type="match status" value="1"/>
</dbReference>
<protein>
    <submittedName>
        <fullName evidence="4">Cytochrome P460 family protein</fullName>
    </submittedName>
</protein>
<dbReference type="InterPro" id="IPR032033">
    <property type="entry name" value="Cytochrome_P460"/>
</dbReference>
<evidence type="ECO:0000313" key="5">
    <source>
        <dbReference type="Proteomes" id="UP000769780"/>
    </source>
</evidence>
<dbReference type="EMBL" id="JACWFH010000036">
    <property type="protein sequence ID" value="MBY0099481.1"/>
    <property type="molecule type" value="Genomic_DNA"/>
</dbReference>
<name>A0ABS7KBQ4_9BACI</name>
<comment type="caution">
    <text evidence="4">The sequence shown here is derived from an EMBL/GenBank/DDBJ whole genome shotgun (WGS) entry which is preliminary data.</text>
</comment>
<sequence length="262" mass="29525">MKKILFGIFILLVMSITLIACSNNNDNSTQQESTNDVSQNDPNAQQEPSEDTSQENPVEDGSSIIQFPEDYRDGVLYNTLTRGSAYEEFFTSEETIEAVQNGEPIPNGSVITLVIYENDELDRIFVMKKDADLDPQLLDEQHNGEWAFQNFTPNGTVNEEEDLGRCMSCHANQERDDFLYKLEEMKSFDLDEVAGLIESNKESQISGVSTDEWEIREVAAHLDHSPSNDVNSKESIVLEGQEKGEIIKNVLLTLHLKQLKNG</sequence>
<feature type="domain" description="Cytochrome P460" evidence="3">
    <location>
        <begin position="68"/>
        <end position="180"/>
    </location>
</feature>
<dbReference type="RefSeq" id="WP_221875693.1">
    <property type="nucleotide sequence ID" value="NZ_JACWFH010000036.1"/>
</dbReference>
<dbReference type="Gene3D" id="3.50.70.20">
    <property type="entry name" value="Cytochrome P460"/>
    <property type="match status" value="1"/>
</dbReference>
<keyword evidence="5" id="KW-1185">Reference proteome</keyword>
<feature type="compositionally biased region" description="Polar residues" evidence="1">
    <location>
        <begin position="26"/>
        <end position="47"/>
    </location>
</feature>
<organism evidence="4 5">
    <name type="scientific">Mesobacillus maritimus</name>
    <dbReference type="NCBI Taxonomy" id="1643336"/>
    <lineage>
        <taxon>Bacteria</taxon>
        <taxon>Bacillati</taxon>
        <taxon>Bacillota</taxon>
        <taxon>Bacilli</taxon>
        <taxon>Bacillales</taxon>
        <taxon>Bacillaceae</taxon>
        <taxon>Mesobacillus</taxon>
    </lineage>
</organism>
<evidence type="ECO:0000313" key="4">
    <source>
        <dbReference type="EMBL" id="MBY0099481.1"/>
    </source>
</evidence>
<proteinExistence type="predicted"/>
<gene>
    <name evidence="4" type="ORF">H0185_22180</name>
</gene>
<accession>A0ABS7KBQ4</accession>
<evidence type="ECO:0000256" key="2">
    <source>
        <dbReference type="SAM" id="SignalP"/>
    </source>
</evidence>
<dbReference type="Proteomes" id="UP000769780">
    <property type="component" value="Unassembled WGS sequence"/>
</dbReference>
<evidence type="ECO:0000259" key="3">
    <source>
        <dbReference type="Pfam" id="PF16694"/>
    </source>
</evidence>
<evidence type="ECO:0000256" key="1">
    <source>
        <dbReference type="SAM" id="MobiDB-lite"/>
    </source>
</evidence>
<reference evidence="4 5" key="1">
    <citation type="submission" date="2020-07" db="EMBL/GenBank/DDBJ databases">
        <title>Fungal Genomes of the International Space Station.</title>
        <authorList>
            <person name="Seuylemezian A."/>
            <person name="Singh N.K."/>
            <person name="Wood J."/>
            <person name="Venkateswaran K."/>
        </authorList>
    </citation>
    <scope>NUCLEOTIDE SEQUENCE [LARGE SCALE GENOMIC DNA]</scope>
    <source>
        <strain evidence="4 5">PL-B2</strain>
    </source>
</reference>
<feature type="chain" id="PRO_5046268687" evidence="2">
    <location>
        <begin position="21"/>
        <end position="262"/>
    </location>
</feature>
<feature type="signal peptide" evidence="2">
    <location>
        <begin position="1"/>
        <end position="20"/>
    </location>
</feature>
<keyword evidence="2" id="KW-0732">Signal</keyword>